<reference evidence="1" key="1">
    <citation type="submission" date="2021-04" db="EMBL/GenBank/DDBJ databases">
        <authorList>
            <person name="Rodrigo-Torres L."/>
            <person name="Arahal R. D."/>
            <person name="Lucena T."/>
        </authorList>
    </citation>
    <scope>NUCLEOTIDE SEQUENCE</scope>
    <source>
        <strain evidence="1">CECT 9275</strain>
    </source>
</reference>
<gene>
    <name evidence="1" type="ORF">DYBT9275_03067</name>
</gene>
<proteinExistence type="predicted"/>
<comment type="caution">
    <text evidence="1">The sequence shown here is derived from an EMBL/GenBank/DDBJ whole genome shotgun (WGS) entry which is preliminary data.</text>
</comment>
<organism evidence="1 2">
    <name type="scientific">Dyadobacter helix</name>
    <dbReference type="NCBI Taxonomy" id="2822344"/>
    <lineage>
        <taxon>Bacteria</taxon>
        <taxon>Pseudomonadati</taxon>
        <taxon>Bacteroidota</taxon>
        <taxon>Cytophagia</taxon>
        <taxon>Cytophagales</taxon>
        <taxon>Spirosomataceae</taxon>
        <taxon>Dyadobacter</taxon>
    </lineage>
</organism>
<evidence type="ECO:0000313" key="1">
    <source>
        <dbReference type="EMBL" id="CAG5003134.1"/>
    </source>
</evidence>
<dbReference type="EMBL" id="CAJRAF010000002">
    <property type="protein sequence ID" value="CAG5003134.1"/>
    <property type="molecule type" value="Genomic_DNA"/>
</dbReference>
<dbReference type="Proteomes" id="UP000680038">
    <property type="component" value="Unassembled WGS sequence"/>
</dbReference>
<dbReference type="RefSeq" id="WP_215239613.1">
    <property type="nucleotide sequence ID" value="NZ_CAJRAF010000002.1"/>
</dbReference>
<protein>
    <submittedName>
        <fullName evidence="1">Uncharacterized protein</fullName>
    </submittedName>
</protein>
<evidence type="ECO:0000313" key="2">
    <source>
        <dbReference type="Proteomes" id="UP000680038"/>
    </source>
</evidence>
<name>A0A916NCN7_9BACT</name>
<keyword evidence="2" id="KW-1185">Reference proteome</keyword>
<dbReference type="AlphaFoldDB" id="A0A916NCN7"/>
<accession>A0A916NCN7</accession>
<sequence>MRIPYDNRGEEGRLQRLKKFVNEVDTESDRLGENSITSYRSLLEDLLVKYALPYVLLKGSRIDLISAIKNFLPEINFVLNQELSRLDPGWKHILMSKKISDMTGYEYQQYLKLIDK</sequence>